<evidence type="ECO:0000313" key="4">
    <source>
        <dbReference type="Proteomes" id="UP001295740"/>
    </source>
</evidence>
<feature type="compositionally biased region" description="Polar residues" evidence="2">
    <location>
        <begin position="7"/>
        <end position="20"/>
    </location>
</feature>
<dbReference type="Proteomes" id="UP001295740">
    <property type="component" value="Unassembled WGS sequence"/>
</dbReference>
<feature type="region of interest" description="Disordered" evidence="2">
    <location>
        <begin position="1"/>
        <end position="20"/>
    </location>
</feature>
<gene>
    <name evidence="3" type="ORF">KHLLAP_LOCUS207</name>
</gene>
<keyword evidence="1" id="KW-0175">Coiled coil</keyword>
<comment type="caution">
    <text evidence="3">The sequence shown here is derived from an EMBL/GenBank/DDBJ whole genome shotgun (WGS) entry which is preliminary data.</text>
</comment>
<dbReference type="AlphaFoldDB" id="A0AAI8YA53"/>
<sequence length="488" mass="54484">MDHHLSQDSPVGNRNSQSVASNLASEIEELCKHAQRIRELVDEEYKSWARLLARAEATDDMTERLDEHLRRLLNLQERAKDFGKRLRRLAEDLQAEFETRPAVYRPPPLAADIGSAPTACANGSLTLPTATQIKAGSEFTQAQMQYGCNNSTHKMYEDTRARIWHALQSGEKLDWFGRYITPRMYEEIGHFDRHWEYGDWLIEKGFILPPSRFEIASRYVSTGDAVRGDHVDVMVELVDAITGEMTRVRYSYAHAHTDIEAKALDTIDAVLHEAHLEKVPMVRARKECRERNRTVLRLAGWALDLDEADETGADAQGVAPQGSQANPPDADGGSVSASTTAAPGVSSFDDKVDKMLEAAEESFCNGECNGYLKMLILTRMYRSVDCMESRTVNRGTALASMSPTVCLVLDDAEVQHLTDDPANSHAMTCRTPSADDCTCQVSRPVADLRNVLRELVRAQVVLLHHHAPFPSLRVLGPVRRQQARTSSS</sequence>
<evidence type="ECO:0000256" key="2">
    <source>
        <dbReference type="SAM" id="MobiDB-lite"/>
    </source>
</evidence>
<evidence type="ECO:0000313" key="3">
    <source>
        <dbReference type="EMBL" id="CAJ2499739.1"/>
    </source>
</evidence>
<name>A0AAI8YA53_9PEZI</name>
<proteinExistence type="predicted"/>
<feature type="coiled-coil region" evidence="1">
    <location>
        <begin position="58"/>
        <end position="92"/>
    </location>
</feature>
<dbReference type="EMBL" id="CAUWAG010000003">
    <property type="protein sequence ID" value="CAJ2499739.1"/>
    <property type="molecule type" value="Genomic_DNA"/>
</dbReference>
<protein>
    <submittedName>
        <fullName evidence="3">Uu.00g025920.m01.CDS01</fullName>
    </submittedName>
</protein>
<evidence type="ECO:0000256" key="1">
    <source>
        <dbReference type="SAM" id="Coils"/>
    </source>
</evidence>
<feature type="region of interest" description="Disordered" evidence="2">
    <location>
        <begin position="312"/>
        <end position="347"/>
    </location>
</feature>
<reference evidence="3" key="1">
    <citation type="submission" date="2023-10" db="EMBL/GenBank/DDBJ databases">
        <authorList>
            <person name="Hackl T."/>
        </authorList>
    </citation>
    <scope>NUCLEOTIDE SEQUENCE</scope>
</reference>
<accession>A0AAI8YA53</accession>
<keyword evidence="4" id="KW-1185">Reference proteome</keyword>
<organism evidence="3 4">
    <name type="scientific">Anthostomella pinea</name>
    <dbReference type="NCBI Taxonomy" id="933095"/>
    <lineage>
        <taxon>Eukaryota</taxon>
        <taxon>Fungi</taxon>
        <taxon>Dikarya</taxon>
        <taxon>Ascomycota</taxon>
        <taxon>Pezizomycotina</taxon>
        <taxon>Sordariomycetes</taxon>
        <taxon>Xylariomycetidae</taxon>
        <taxon>Xylariales</taxon>
        <taxon>Xylariaceae</taxon>
        <taxon>Anthostomella</taxon>
    </lineage>
</organism>